<evidence type="ECO:0000256" key="2">
    <source>
        <dbReference type="SAM" id="SignalP"/>
    </source>
</evidence>
<dbReference type="SUPFAM" id="SSF53850">
    <property type="entry name" value="Periplasmic binding protein-like II"/>
    <property type="match status" value="1"/>
</dbReference>
<gene>
    <name evidence="3" type="ORF">SAMN05421875_10286</name>
</gene>
<organism evidence="3 4">
    <name type="scientific">Acidovorax soli</name>
    <dbReference type="NCBI Taxonomy" id="592050"/>
    <lineage>
        <taxon>Bacteria</taxon>
        <taxon>Pseudomonadati</taxon>
        <taxon>Pseudomonadota</taxon>
        <taxon>Betaproteobacteria</taxon>
        <taxon>Burkholderiales</taxon>
        <taxon>Comamonadaceae</taxon>
        <taxon>Acidovorax</taxon>
    </lineage>
</organism>
<dbReference type="Gene3D" id="3.40.190.10">
    <property type="entry name" value="Periplasmic binding protein-like II"/>
    <property type="match status" value="1"/>
</dbReference>
<evidence type="ECO:0000256" key="1">
    <source>
        <dbReference type="ARBA" id="ARBA00006987"/>
    </source>
</evidence>
<reference evidence="4" key="1">
    <citation type="submission" date="2016-10" db="EMBL/GenBank/DDBJ databases">
        <authorList>
            <person name="Varghese N."/>
            <person name="Submissions S."/>
        </authorList>
    </citation>
    <scope>NUCLEOTIDE SEQUENCE [LARGE SCALE GENOMIC DNA]</scope>
    <source>
        <strain evidence="4">DSM 25157</strain>
    </source>
</reference>
<feature type="chain" id="PRO_5011673698" evidence="2">
    <location>
        <begin position="30"/>
        <end position="326"/>
    </location>
</feature>
<keyword evidence="3" id="KW-0675">Receptor</keyword>
<evidence type="ECO:0000313" key="4">
    <source>
        <dbReference type="Proteomes" id="UP000199002"/>
    </source>
</evidence>
<dbReference type="Pfam" id="PF03401">
    <property type="entry name" value="TctC"/>
    <property type="match status" value="1"/>
</dbReference>
<dbReference type="AlphaFoldDB" id="A0A1H3W7K1"/>
<dbReference type="PANTHER" id="PTHR42928">
    <property type="entry name" value="TRICARBOXYLATE-BINDING PROTEIN"/>
    <property type="match status" value="1"/>
</dbReference>
<protein>
    <submittedName>
        <fullName evidence="3">Tripartite-type tricarboxylate transporter, receptor component TctC</fullName>
    </submittedName>
</protein>
<dbReference type="CDD" id="cd13578">
    <property type="entry name" value="PBP2_Bug27"/>
    <property type="match status" value="1"/>
</dbReference>
<dbReference type="PANTHER" id="PTHR42928:SF5">
    <property type="entry name" value="BLR1237 PROTEIN"/>
    <property type="match status" value="1"/>
</dbReference>
<keyword evidence="2" id="KW-0732">Signal</keyword>
<dbReference type="InterPro" id="IPR005064">
    <property type="entry name" value="BUG"/>
</dbReference>
<feature type="signal peptide" evidence="2">
    <location>
        <begin position="1"/>
        <end position="29"/>
    </location>
</feature>
<dbReference type="EMBL" id="FNQJ01000002">
    <property type="protein sequence ID" value="SDZ82394.1"/>
    <property type="molecule type" value="Genomic_DNA"/>
</dbReference>
<proteinExistence type="inferred from homology"/>
<sequence length="326" mass="34402">MKTLRMTRRCIAAALTLFAGTGFSLGAAAAYPDRPIRIVVPWSPGGATDVIARTIGQHLSQSLGQPVVVDNKPGAGGNIGTAAVTREHADGYTLLMGTSSTNAVNPSLYKRLPFDPVKDFSAVAFIATVPNVLVVPAQSQFKNVQDIIATAKASPGKITYGSAGNGSSQHLAGSMFVKATGLQLIHVPYKGSGPAASDLIAKHLDLMIDTGSMPHIKGGNLRALAVAASERLPALQNVPTFDEAGVRGFYASAWYGVMAPAGTPEEIVQRLNTEINAILRRPDVLQRLSDFGAVVRPESPQAFGKFMHSEIQRYKKIVEDSGAAIE</sequence>
<dbReference type="Proteomes" id="UP000199002">
    <property type="component" value="Unassembled WGS sequence"/>
</dbReference>
<dbReference type="InterPro" id="IPR042100">
    <property type="entry name" value="Bug_dom1"/>
</dbReference>
<comment type="similarity">
    <text evidence="1">Belongs to the UPF0065 (bug) family.</text>
</comment>
<dbReference type="GeneID" id="34233849"/>
<name>A0A1H3W7K1_9BURK</name>
<evidence type="ECO:0000313" key="3">
    <source>
        <dbReference type="EMBL" id="SDZ82394.1"/>
    </source>
</evidence>
<accession>A0A1H3W7K1</accession>
<dbReference type="RefSeq" id="WP_026434665.1">
    <property type="nucleotide sequence ID" value="NZ_CAXIQL010000052.1"/>
</dbReference>
<dbReference type="STRING" id="592050.SAMN05421875_10286"/>
<dbReference type="PIRSF" id="PIRSF017082">
    <property type="entry name" value="YflP"/>
    <property type="match status" value="1"/>
</dbReference>
<dbReference type="Gene3D" id="3.40.190.150">
    <property type="entry name" value="Bordetella uptake gene, domain 1"/>
    <property type="match status" value="1"/>
</dbReference>
<keyword evidence="4" id="KW-1185">Reference proteome</keyword>